<dbReference type="InterPro" id="IPR010985">
    <property type="entry name" value="Ribbon_hlx_hlx"/>
</dbReference>
<organism evidence="2 3">
    <name type="scientific">Chromobacterium sinusclupearum</name>
    <dbReference type="NCBI Taxonomy" id="2077146"/>
    <lineage>
        <taxon>Bacteria</taxon>
        <taxon>Pseudomonadati</taxon>
        <taxon>Pseudomonadota</taxon>
        <taxon>Betaproteobacteria</taxon>
        <taxon>Neisseriales</taxon>
        <taxon>Chromobacteriaceae</taxon>
        <taxon>Chromobacterium</taxon>
    </lineage>
</organism>
<dbReference type="Gene3D" id="1.10.1220.10">
    <property type="entry name" value="Met repressor-like"/>
    <property type="match status" value="1"/>
</dbReference>
<dbReference type="Pfam" id="PF03869">
    <property type="entry name" value="Arc"/>
    <property type="match status" value="1"/>
</dbReference>
<protein>
    <recommendedName>
        <fullName evidence="1">Arc-like DNA binding domain-containing protein</fullName>
    </recommendedName>
</protein>
<evidence type="ECO:0000259" key="1">
    <source>
        <dbReference type="Pfam" id="PF03869"/>
    </source>
</evidence>
<name>A0A2K4MII6_9NEIS</name>
<dbReference type="EMBL" id="PPTF01000098">
    <property type="protein sequence ID" value="POA96896.1"/>
    <property type="molecule type" value="Genomic_DNA"/>
</dbReference>
<dbReference type="GO" id="GO:0006355">
    <property type="term" value="P:regulation of DNA-templated transcription"/>
    <property type="evidence" value="ECO:0007669"/>
    <property type="project" value="InterPro"/>
</dbReference>
<comment type="caution">
    <text evidence="2">The sequence shown here is derived from an EMBL/GenBank/DDBJ whole genome shotgun (WGS) entry which is preliminary data.</text>
</comment>
<dbReference type="InterPro" id="IPR005569">
    <property type="entry name" value="Arc_DNA-bd_dom"/>
</dbReference>
<dbReference type="Proteomes" id="UP000236416">
    <property type="component" value="Unassembled WGS sequence"/>
</dbReference>
<gene>
    <name evidence="2" type="ORF">C2134_20340</name>
</gene>
<dbReference type="SUPFAM" id="SSF47598">
    <property type="entry name" value="Ribbon-helix-helix"/>
    <property type="match status" value="1"/>
</dbReference>
<dbReference type="GO" id="GO:0003677">
    <property type="term" value="F:DNA binding"/>
    <property type="evidence" value="ECO:0007669"/>
    <property type="project" value="InterPro"/>
</dbReference>
<dbReference type="AlphaFoldDB" id="A0A2K4MII6"/>
<reference evidence="2 3" key="1">
    <citation type="submission" date="2018-01" db="EMBL/GenBank/DDBJ databases">
        <title>Genomic Sequence of Chromobacterium MWU13-2610 from wild cranberry bogs within the Cape Cod National Seashore.</title>
        <authorList>
            <person name="O'Hara-Hanley K."/>
            <person name="Soby S."/>
            <person name="Harrison A."/>
        </authorList>
    </citation>
    <scope>NUCLEOTIDE SEQUENCE [LARGE SCALE GENOMIC DNA]</scope>
    <source>
        <strain evidence="2 3">MWU13-2610</strain>
    </source>
</reference>
<dbReference type="InterPro" id="IPR013321">
    <property type="entry name" value="Arc_rbn_hlx_hlx"/>
</dbReference>
<keyword evidence="3" id="KW-1185">Reference proteome</keyword>
<evidence type="ECO:0000313" key="2">
    <source>
        <dbReference type="EMBL" id="POA96896.1"/>
    </source>
</evidence>
<proteinExistence type="predicted"/>
<dbReference type="RefSeq" id="WP_103321882.1">
    <property type="nucleotide sequence ID" value="NZ_PPTF01000098.1"/>
</dbReference>
<evidence type="ECO:0000313" key="3">
    <source>
        <dbReference type="Proteomes" id="UP000236416"/>
    </source>
</evidence>
<sequence>MSKDIFRSQFRLPWDLYEQLKESAEEAGRSLNAEIVFRLEASFLAPSPIAVRQAPEMRKVELLLDFESWASEQTPTQEKNFKGYCQLYNSENPGNGQVEAISGIDEVDAHYLRELAVAWRRYARESTYLAHEDPTRFLRLVEERRKGELVLGYLDWCKQSELDPLAPEALDNFCKAYKTDGIRQIRGKIIDIPEVLPDYLEKLVAVWIYEVAPQSAGGEHGNRLGELVKALHQQQLERLDAIEDSISLLAGKLEKK</sequence>
<accession>A0A2K4MII6</accession>
<feature type="domain" description="Arc-like DNA binding" evidence="1">
    <location>
        <begin position="9"/>
        <end position="49"/>
    </location>
</feature>